<name>A0A0U0TRE1_MYCTX</name>
<evidence type="ECO:0000313" key="3">
    <source>
        <dbReference type="EMBL" id="COX39043.1"/>
    </source>
</evidence>
<organism evidence="2 4">
    <name type="scientific">Mycobacterium tuberculosis</name>
    <dbReference type="NCBI Taxonomy" id="1773"/>
    <lineage>
        <taxon>Bacteria</taxon>
        <taxon>Bacillati</taxon>
        <taxon>Actinomycetota</taxon>
        <taxon>Actinomycetes</taxon>
        <taxon>Mycobacteriales</taxon>
        <taxon>Mycobacteriaceae</taxon>
        <taxon>Mycobacterium</taxon>
        <taxon>Mycobacterium tuberculosis complex</taxon>
    </lineage>
</organism>
<feature type="region of interest" description="Disordered" evidence="1">
    <location>
        <begin position="27"/>
        <end position="54"/>
    </location>
</feature>
<accession>A0A0U0TRE1</accession>
<dbReference type="Proteomes" id="UP000039021">
    <property type="component" value="Unassembled WGS sequence"/>
</dbReference>
<dbReference type="AlphaFoldDB" id="A0A0U0TRE1"/>
<reference evidence="2" key="3">
    <citation type="submission" date="2015-03" db="EMBL/GenBank/DDBJ databases">
        <authorList>
            <person name="Murphy D."/>
        </authorList>
    </citation>
    <scope>NUCLEOTIDE SEQUENCE [LARGE SCALE GENOMIC DNA]</scope>
    <source>
        <strain evidence="2">K00500041</strain>
    </source>
</reference>
<evidence type="ECO:0000256" key="1">
    <source>
        <dbReference type="SAM" id="MobiDB-lite"/>
    </source>
</evidence>
<protein>
    <submittedName>
        <fullName evidence="2">Uncharacterized protein</fullName>
    </submittedName>
</protein>
<evidence type="ECO:0000313" key="5">
    <source>
        <dbReference type="Proteomes" id="UP000039021"/>
    </source>
</evidence>
<dbReference type="Proteomes" id="UP000038802">
    <property type="component" value="Unassembled WGS sequence"/>
</dbReference>
<dbReference type="EMBL" id="CSBK01000430">
    <property type="protein sequence ID" value="COX39043.1"/>
    <property type="molecule type" value="Genomic_DNA"/>
</dbReference>
<evidence type="ECO:0000313" key="4">
    <source>
        <dbReference type="Proteomes" id="UP000038802"/>
    </source>
</evidence>
<dbReference type="EMBL" id="CSAE01001141">
    <property type="protein sequence ID" value="COX33968.1"/>
    <property type="molecule type" value="Genomic_DNA"/>
</dbReference>
<gene>
    <name evidence="2" type="ORF">ERS007703_05099</name>
    <name evidence="3" type="ORF">ERS007739_01211</name>
</gene>
<evidence type="ECO:0000313" key="2">
    <source>
        <dbReference type="EMBL" id="COX33968.1"/>
    </source>
</evidence>
<reference evidence="4 5" key="2">
    <citation type="submission" date="2015-03" db="EMBL/GenBank/DDBJ databases">
        <authorList>
            <consortium name="Pathogen Informatics"/>
        </authorList>
    </citation>
    <scope>NUCLEOTIDE SEQUENCE [LARGE SCALE GENOMIC DNA]</scope>
    <source>
        <strain evidence="4">K00500041</strain>
        <strain evidence="5">N09902308</strain>
    </source>
</reference>
<sequence>MPMLTTVLIRFPVAPVHSPLRRRSVKAPIASSTACTSVTTSWPSTTSSASRGSRSAVCNTARSSEVLICTPANIWSRRSSRWAVRARSISSASVSRVTRCLL</sequence>
<proteinExistence type="predicted"/>
<feature type="compositionally biased region" description="Low complexity" evidence="1">
    <location>
        <begin position="30"/>
        <end position="54"/>
    </location>
</feature>
<reference evidence="3" key="1">
    <citation type="submission" date="2015-03" db="EMBL/GenBank/DDBJ databases">
        <authorList>
            <consortium name="Pathogen Informatics"/>
            <person name="Murphy D."/>
        </authorList>
    </citation>
    <scope>NUCLEOTIDE SEQUENCE</scope>
    <source>
        <strain evidence="3">N09902308</strain>
    </source>
</reference>